<dbReference type="Proteomes" id="UP000784294">
    <property type="component" value="Unassembled WGS sequence"/>
</dbReference>
<feature type="region of interest" description="Disordered" evidence="1">
    <location>
        <begin position="1"/>
        <end position="28"/>
    </location>
</feature>
<accession>A0A3S5FDJ3</accession>
<protein>
    <submittedName>
        <fullName evidence="2">Uncharacterized protein</fullName>
    </submittedName>
</protein>
<feature type="region of interest" description="Disordered" evidence="1">
    <location>
        <begin position="71"/>
        <end position="130"/>
    </location>
</feature>
<name>A0A3S5FDJ3_9PLAT</name>
<evidence type="ECO:0000313" key="2">
    <source>
        <dbReference type="EMBL" id="VEL19201.1"/>
    </source>
</evidence>
<organism evidence="2 3">
    <name type="scientific">Protopolystoma xenopodis</name>
    <dbReference type="NCBI Taxonomy" id="117903"/>
    <lineage>
        <taxon>Eukaryota</taxon>
        <taxon>Metazoa</taxon>
        <taxon>Spiralia</taxon>
        <taxon>Lophotrochozoa</taxon>
        <taxon>Platyhelminthes</taxon>
        <taxon>Monogenea</taxon>
        <taxon>Polyopisthocotylea</taxon>
        <taxon>Polystomatidea</taxon>
        <taxon>Polystomatidae</taxon>
        <taxon>Protopolystoma</taxon>
    </lineage>
</organism>
<evidence type="ECO:0000313" key="3">
    <source>
        <dbReference type="Proteomes" id="UP000784294"/>
    </source>
</evidence>
<proteinExistence type="predicted"/>
<evidence type="ECO:0000256" key="1">
    <source>
        <dbReference type="SAM" id="MobiDB-lite"/>
    </source>
</evidence>
<comment type="caution">
    <text evidence="2">The sequence shown here is derived from an EMBL/GenBank/DDBJ whole genome shotgun (WGS) entry which is preliminary data.</text>
</comment>
<dbReference type="AlphaFoldDB" id="A0A3S5FDJ3"/>
<keyword evidence="3" id="KW-1185">Reference proteome</keyword>
<reference evidence="2" key="1">
    <citation type="submission" date="2018-11" db="EMBL/GenBank/DDBJ databases">
        <authorList>
            <consortium name="Pathogen Informatics"/>
        </authorList>
    </citation>
    <scope>NUCLEOTIDE SEQUENCE</scope>
</reference>
<gene>
    <name evidence="2" type="ORF">PXEA_LOCUS12641</name>
</gene>
<sequence>MSETPTECRFTESGTTPPEADPTQVSAFQAAPSSEAALPTAVVTVAVAVAVGVDVAVDVDVRVDVVCVSGRETSGGLPDLTPRPPRRSVPTFDAPVGGLRPSLKTARGGGANPTKADRPSRQVAEAPVRG</sequence>
<dbReference type="EMBL" id="CAAALY010040584">
    <property type="protein sequence ID" value="VEL19201.1"/>
    <property type="molecule type" value="Genomic_DNA"/>
</dbReference>